<proteinExistence type="predicted"/>
<accession>A0A1D7W851</accession>
<evidence type="ECO:0000313" key="3">
    <source>
        <dbReference type="Proteomes" id="UP000094793"/>
    </source>
</evidence>
<evidence type="ECO:0000313" key="2">
    <source>
        <dbReference type="EMBL" id="AOP55227.1"/>
    </source>
</evidence>
<name>A0A1D7W851_BREAU</name>
<dbReference type="KEGG" id="blin:BLSMQ_3527"/>
<feature type="compositionally biased region" description="Polar residues" evidence="1">
    <location>
        <begin position="1"/>
        <end position="10"/>
    </location>
</feature>
<dbReference type="Proteomes" id="UP000094793">
    <property type="component" value="Chromosome"/>
</dbReference>
<feature type="region of interest" description="Disordered" evidence="1">
    <location>
        <begin position="1"/>
        <end position="23"/>
    </location>
</feature>
<protein>
    <submittedName>
        <fullName evidence="2">Uncharacterized protein</fullName>
    </submittedName>
</protein>
<sequence>MVGRSESTNRFAPLNRTHLPRHPPLTNKELQLHCHLVQLDNGVLLADVQPL</sequence>
<organism evidence="2 3">
    <name type="scientific">Brevibacterium aurantiacum</name>
    <dbReference type="NCBI Taxonomy" id="273384"/>
    <lineage>
        <taxon>Bacteria</taxon>
        <taxon>Bacillati</taxon>
        <taxon>Actinomycetota</taxon>
        <taxon>Actinomycetes</taxon>
        <taxon>Micrococcales</taxon>
        <taxon>Brevibacteriaceae</taxon>
        <taxon>Brevibacterium</taxon>
    </lineage>
</organism>
<gene>
    <name evidence="2" type="ORF">BLSMQ_3527</name>
</gene>
<reference evidence="3" key="1">
    <citation type="submission" date="2016-09" db="EMBL/GenBank/DDBJ databases">
        <title>Complete Genome Sequence of Brevibacterium linens SMQ-1335.</title>
        <authorList>
            <person name="de Melo A.G."/>
            <person name="Labrie S.J."/>
            <person name="Dumaresq J."/>
            <person name="Roberts R.J."/>
            <person name="Tremblay D.M."/>
            <person name="Moineau S."/>
        </authorList>
    </citation>
    <scope>NUCLEOTIDE SEQUENCE [LARGE SCALE GENOMIC DNA]</scope>
    <source>
        <strain evidence="3">SMQ-1335</strain>
    </source>
</reference>
<dbReference type="EMBL" id="CP017150">
    <property type="protein sequence ID" value="AOP55227.1"/>
    <property type="molecule type" value="Genomic_DNA"/>
</dbReference>
<dbReference type="AlphaFoldDB" id="A0A1D7W851"/>
<evidence type="ECO:0000256" key="1">
    <source>
        <dbReference type="SAM" id="MobiDB-lite"/>
    </source>
</evidence>